<evidence type="ECO:0000313" key="1">
    <source>
        <dbReference type="Proteomes" id="UP000038045"/>
    </source>
</evidence>
<accession>A0A0N5A6Z2</accession>
<proteinExistence type="predicted"/>
<dbReference type="AlphaFoldDB" id="A0A0N5A6Z2"/>
<organism evidence="1 2">
    <name type="scientific">Parastrongyloides trichosuri</name>
    <name type="common">Possum-specific nematode worm</name>
    <dbReference type="NCBI Taxonomy" id="131310"/>
    <lineage>
        <taxon>Eukaryota</taxon>
        <taxon>Metazoa</taxon>
        <taxon>Ecdysozoa</taxon>
        <taxon>Nematoda</taxon>
        <taxon>Chromadorea</taxon>
        <taxon>Rhabditida</taxon>
        <taxon>Tylenchina</taxon>
        <taxon>Panagrolaimomorpha</taxon>
        <taxon>Strongyloidoidea</taxon>
        <taxon>Strongyloididae</taxon>
        <taxon>Parastrongyloides</taxon>
    </lineage>
</organism>
<sequence length="156" mass="18186">MTLKDELFNIIVKANCVKFVETNDDAMGPRKSKKIVENKMEEMETDVEDLNSVEIIEDENIQVVQQQGCSEQSLEEEIYNLSSLISNRLLRLRKRVDNCESDLMDHATYLNETSFATLKTSKEEKRRFVLNKRKVNTLKEVIREIEIQTNTIKSLI</sequence>
<dbReference type="Proteomes" id="UP000038045">
    <property type="component" value="Unplaced"/>
</dbReference>
<keyword evidence="1" id="KW-1185">Reference proteome</keyword>
<reference evidence="2" key="1">
    <citation type="submission" date="2017-02" db="UniProtKB">
        <authorList>
            <consortium name="WormBaseParasite"/>
        </authorList>
    </citation>
    <scope>IDENTIFICATION</scope>
</reference>
<dbReference type="WBParaSite" id="PTRK_0001778300.1">
    <property type="protein sequence ID" value="PTRK_0001778300.1"/>
    <property type="gene ID" value="PTRK_0001778300"/>
</dbReference>
<protein>
    <submittedName>
        <fullName evidence="2">Biogenesis of lysosome-related organelles complex 1 subunit KXD1</fullName>
    </submittedName>
</protein>
<evidence type="ECO:0000313" key="2">
    <source>
        <dbReference type="WBParaSite" id="PTRK_0001778300.1"/>
    </source>
</evidence>
<name>A0A0N5A6Z2_PARTI</name>